<dbReference type="EMBL" id="GGEC01041260">
    <property type="protein sequence ID" value="MBX21744.1"/>
    <property type="molecule type" value="Transcribed_RNA"/>
</dbReference>
<sequence>MAPPHSKVEGLDCACDSVV</sequence>
<evidence type="ECO:0000313" key="1">
    <source>
        <dbReference type="EMBL" id="MBX21744.1"/>
    </source>
</evidence>
<proteinExistence type="predicted"/>
<dbReference type="AlphaFoldDB" id="A0A2P2LUU1"/>
<name>A0A2P2LUU1_RHIMU</name>
<accession>A0A2P2LUU1</accession>
<reference evidence="1" key="1">
    <citation type="submission" date="2018-02" db="EMBL/GenBank/DDBJ databases">
        <title>Rhizophora mucronata_Transcriptome.</title>
        <authorList>
            <person name="Meera S.P."/>
            <person name="Sreeshan A."/>
            <person name="Augustine A."/>
        </authorList>
    </citation>
    <scope>NUCLEOTIDE SEQUENCE</scope>
    <source>
        <tissue evidence="1">Leaf</tissue>
    </source>
</reference>
<protein>
    <submittedName>
        <fullName evidence="1">Uncharacterized protein</fullName>
    </submittedName>
</protein>
<organism evidence="1">
    <name type="scientific">Rhizophora mucronata</name>
    <name type="common">Asiatic mangrove</name>
    <dbReference type="NCBI Taxonomy" id="61149"/>
    <lineage>
        <taxon>Eukaryota</taxon>
        <taxon>Viridiplantae</taxon>
        <taxon>Streptophyta</taxon>
        <taxon>Embryophyta</taxon>
        <taxon>Tracheophyta</taxon>
        <taxon>Spermatophyta</taxon>
        <taxon>Magnoliopsida</taxon>
        <taxon>eudicotyledons</taxon>
        <taxon>Gunneridae</taxon>
        <taxon>Pentapetalae</taxon>
        <taxon>rosids</taxon>
        <taxon>fabids</taxon>
        <taxon>Malpighiales</taxon>
        <taxon>Rhizophoraceae</taxon>
        <taxon>Rhizophora</taxon>
    </lineage>
</organism>